<dbReference type="eggNOG" id="COG1366">
    <property type="taxonomic scope" value="Bacteria"/>
</dbReference>
<dbReference type="RefSeq" id="WP_012381793.1">
    <property type="nucleotide sequence ID" value="NC_010572.1"/>
</dbReference>
<sequence>MTALTITSRCTATGPVLEVHGGLDHESAPDLRKAVDGLTLAPGHLLVMDLAALDFCDSSGIAVLLAARNLAGEQGADIALAAVPANTARILAIVGLDRVFTFHPDTSAATISPAKQTS</sequence>
<organism evidence="4 5">
    <name type="scientific">Streptomyces griseus subsp. griseus (strain JCM 4626 / CBS 651.72 / NBRC 13350 / KCC S-0626 / ISP 5235)</name>
    <dbReference type="NCBI Taxonomy" id="455632"/>
    <lineage>
        <taxon>Bacteria</taxon>
        <taxon>Bacillati</taxon>
        <taxon>Actinomycetota</taxon>
        <taxon>Actinomycetes</taxon>
        <taxon>Kitasatosporales</taxon>
        <taxon>Streptomycetaceae</taxon>
        <taxon>Streptomyces</taxon>
    </lineage>
</organism>
<dbReference type="NCBIfam" id="TIGR00377">
    <property type="entry name" value="ant_ant_sig"/>
    <property type="match status" value="1"/>
</dbReference>
<dbReference type="PROSITE" id="PS50801">
    <property type="entry name" value="STAS"/>
    <property type="match status" value="1"/>
</dbReference>
<comment type="similarity">
    <text evidence="1 2">Belongs to the anti-sigma-factor antagonist family.</text>
</comment>
<dbReference type="InterPro" id="IPR036513">
    <property type="entry name" value="STAS_dom_sf"/>
</dbReference>
<dbReference type="SUPFAM" id="SSF52091">
    <property type="entry name" value="SpoIIaa-like"/>
    <property type="match status" value="1"/>
</dbReference>
<protein>
    <recommendedName>
        <fullName evidence="2">Anti-sigma factor antagonist</fullName>
    </recommendedName>
</protein>
<dbReference type="Gene3D" id="3.30.750.24">
    <property type="entry name" value="STAS domain"/>
    <property type="match status" value="1"/>
</dbReference>
<evidence type="ECO:0000313" key="4">
    <source>
        <dbReference type="EMBL" id="BAG23042.1"/>
    </source>
</evidence>
<feature type="domain" description="STAS" evidence="3">
    <location>
        <begin position="16"/>
        <end position="118"/>
    </location>
</feature>
<evidence type="ECO:0000256" key="2">
    <source>
        <dbReference type="RuleBase" id="RU003749"/>
    </source>
</evidence>
<dbReference type="PANTHER" id="PTHR33495">
    <property type="entry name" value="ANTI-SIGMA FACTOR ANTAGONIST TM_1081-RELATED-RELATED"/>
    <property type="match status" value="1"/>
</dbReference>
<dbReference type="InterPro" id="IPR002645">
    <property type="entry name" value="STAS_dom"/>
</dbReference>
<name>B1W4M5_STRGG</name>
<proteinExistence type="inferred from homology"/>
<dbReference type="AlphaFoldDB" id="B1W4M5"/>
<accession>B1W4M5</accession>
<reference evidence="5" key="1">
    <citation type="journal article" date="2008" name="J. Bacteriol.">
        <title>Genome sequence of the streptomycin-producing microorganism Streptomyces griseus IFO 13350.</title>
        <authorList>
            <person name="Ohnishi Y."/>
            <person name="Ishikawa J."/>
            <person name="Hara H."/>
            <person name="Suzuki H."/>
            <person name="Ikenoya M."/>
            <person name="Ikeda H."/>
            <person name="Yamashita A."/>
            <person name="Hattori M."/>
            <person name="Horinouchi S."/>
        </authorList>
    </citation>
    <scope>NUCLEOTIDE SEQUENCE [LARGE SCALE GENOMIC DNA]</scope>
    <source>
        <strain evidence="5">JCM 4626 / NBRC 13350</strain>
    </source>
</reference>
<dbReference type="Pfam" id="PF01740">
    <property type="entry name" value="STAS"/>
    <property type="match status" value="1"/>
</dbReference>
<dbReference type="CDD" id="cd07043">
    <property type="entry name" value="STAS_anti-anti-sigma_factors"/>
    <property type="match status" value="1"/>
</dbReference>
<evidence type="ECO:0000259" key="3">
    <source>
        <dbReference type="PROSITE" id="PS50801"/>
    </source>
</evidence>
<dbReference type="EMBL" id="AP009493">
    <property type="protein sequence ID" value="BAG23042.1"/>
    <property type="molecule type" value="Genomic_DNA"/>
</dbReference>
<dbReference type="PANTHER" id="PTHR33495:SF2">
    <property type="entry name" value="ANTI-SIGMA FACTOR ANTAGONIST TM_1081-RELATED"/>
    <property type="match status" value="1"/>
</dbReference>
<dbReference type="KEGG" id="sgr:SGR_6213"/>
<dbReference type="HOGENOM" id="CLU_115403_3_2_11"/>
<dbReference type="PATRIC" id="fig|455632.4.peg.6371"/>
<dbReference type="Proteomes" id="UP000001685">
    <property type="component" value="Chromosome"/>
</dbReference>
<evidence type="ECO:0000313" key="5">
    <source>
        <dbReference type="Proteomes" id="UP000001685"/>
    </source>
</evidence>
<gene>
    <name evidence="4" type="ordered locus">SGR_6213</name>
</gene>
<evidence type="ECO:0000256" key="1">
    <source>
        <dbReference type="ARBA" id="ARBA00009013"/>
    </source>
</evidence>
<dbReference type="GO" id="GO:0043856">
    <property type="term" value="F:anti-sigma factor antagonist activity"/>
    <property type="evidence" value="ECO:0007669"/>
    <property type="project" value="InterPro"/>
</dbReference>
<dbReference type="InterPro" id="IPR003658">
    <property type="entry name" value="Anti-sigma_ant"/>
</dbReference>